<dbReference type="PANTHER" id="PTHR10150:SF0">
    <property type="entry name" value="DNA REPAIR ENDONUCLEASE XPF"/>
    <property type="match status" value="1"/>
</dbReference>
<evidence type="ECO:0000256" key="3">
    <source>
        <dbReference type="ARBA" id="ARBA00023204"/>
    </source>
</evidence>
<keyword evidence="3" id="KW-0234">DNA repair</keyword>
<reference evidence="5 6" key="1">
    <citation type="submission" date="2021-06" db="EMBL/GenBank/DDBJ databases">
        <authorList>
            <person name="Kallberg Y."/>
            <person name="Tangrot J."/>
            <person name="Rosling A."/>
        </authorList>
    </citation>
    <scope>NUCLEOTIDE SEQUENCE [LARGE SCALE GENOMIC DNA]</scope>
    <source>
        <strain evidence="5 6">120-4 pot B 10/14</strain>
    </source>
</reference>
<keyword evidence="2" id="KW-0378">Hydrolase</keyword>
<dbReference type="PANTHER" id="PTHR10150">
    <property type="entry name" value="DNA REPAIR ENDONUCLEASE XPF"/>
    <property type="match status" value="1"/>
</dbReference>
<feature type="region of interest" description="Disordered" evidence="4">
    <location>
        <begin position="60"/>
        <end position="85"/>
    </location>
</feature>
<dbReference type="EMBL" id="CAJVQB010007105">
    <property type="protein sequence ID" value="CAG8697115.1"/>
    <property type="molecule type" value="Genomic_DNA"/>
</dbReference>
<comment type="caution">
    <text evidence="5">The sequence shown here is derived from an EMBL/GenBank/DDBJ whole genome shotgun (WGS) entry which is preliminary data.</text>
</comment>
<feature type="non-terminal residue" evidence="5">
    <location>
        <position position="1"/>
    </location>
</feature>
<evidence type="ECO:0000256" key="2">
    <source>
        <dbReference type="ARBA" id="ARBA00022801"/>
    </source>
</evidence>
<proteinExistence type="predicted"/>
<evidence type="ECO:0000313" key="5">
    <source>
        <dbReference type="EMBL" id="CAG8697115.1"/>
    </source>
</evidence>
<evidence type="ECO:0000256" key="1">
    <source>
        <dbReference type="ARBA" id="ARBA00022763"/>
    </source>
</evidence>
<evidence type="ECO:0000256" key="4">
    <source>
        <dbReference type="SAM" id="MobiDB-lite"/>
    </source>
</evidence>
<keyword evidence="1" id="KW-0227">DNA damage</keyword>
<dbReference type="Proteomes" id="UP000789901">
    <property type="component" value="Unassembled WGS sequence"/>
</dbReference>
<organism evidence="5 6">
    <name type="scientific">Gigaspora margarita</name>
    <dbReference type="NCBI Taxonomy" id="4874"/>
    <lineage>
        <taxon>Eukaryota</taxon>
        <taxon>Fungi</taxon>
        <taxon>Fungi incertae sedis</taxon>
        <taxon>Mucoromycota</taxon>
        <taxon>Glomeromycotina</taxon>
        <taxon>Glomeromycetes</taxon>
        <taxon>Diversisporales</taxon>
        <taxon>Gigasporaceae</taxon>
        <taxon>Gigaspora</taxon>
    </lineage>
</organism>
<evidence type="ECO:0000313" key="6">
    <source>
        <dbReference type="Proteomes" id="UP000789901"/>
    </source>
</evidence>
<sequence length="100" mass="11471">ILECIKACVAELRKTNIAWLDIENLTVEQAFFRSFDHIISQQLDPVWHCVGQKTKETQKNIVESDNDDGNSDVIREKAKKKPDKLGYPPEIVPILKKLPK</sequence>
<accession>A0ABN7UZ35</accession>
<gene>
    <name evidence="5" type="ORF">GMARGA_LOCUS11884</name>
</gene>
<protein>
    <submittedName>
        <fullName evidence="5">3311_t:CDS:1</fullName>
    </submittedName>
</protein>
<keyword evidence="6" id="KW-1185">Reference proteome</keyword>
<name>A0ABN7UZ35_GIGMA</name>